<gene>
    <name evidence="1" type="ORF">NC653_001988</name>
</gene>
<accession>A0AAD6RMY8</accession>
<keyword evidence="2" id="KW-1185">Reference proteome</keyword>
<organism evidence="1 2">
    <name type="scientific">Populus alba x Populus x berolinensis</name>
    <dbReference type="NCBI Taxonomy" id="444605"/>
    <lineage>
        <taxon>Eukaryota</taxon>
        <taxon>Viridiplantae</taxon>
        <taxon>Streptophyta</taxon>
        <taxon>Embryophyta</taxon>
        <taxon>Tracheophyta</taxon>
        <taxon>Spermatophyta</taxon>
        <taxon>Magnoliopsida</taxon>
        <taxon>eudicotyledons</taxon>
        <taxon>Gunneridae</taxon>
        <taxon>Pentapetalae</taxon>
        <taxon>rosids</taxon>
        <taxon>fabids</taxon>
        <taxon>Malpighiales</taxon>
        <taxon>Salicaceae</taxon>
        <taxon>Saliceae</taxon>
        <taxon>Populus</taxon>
    </lineage>
</organism>
<evidence type="ECO:0000313" key="2">
    <source>
        <dbReference type="Proteomes" id="UP001164929"/>
    </source>
</evidence>
<dbReference type="AlphaFoldDB" id="A0AAD6RMY8"/>
<evidence type="ECO:0000313" key="1">
    <source>
        <dbReference type="EMBL" id="KAJ7011747.1"/>
    </source>
</evidence>
<sequence>MQTQGEQSIRFPDLKQQCNLGNQGRCCKMVT</sequence>
<name>A0AAD6RMY8_9ROSI</name>
<protein>
    <submittedName>
        <fullName evidence="1">Uncharacterized protein</fullName>
    </submittedName>
</protein>
<reference evidence="1 2" key="1">
    <citation type="journal article" date="2023" name="Mol. Ecol. Resour.">
        <title>Chromosome-level genome assembly of a triploid poplar Populus alba 'Berolinensis'.</title>
        <authorList>
            <person name="Chen S."/>
            <person name="Yu Y."/>
            <person name="Wang X."/>
            <person name="Wang S."/>
            <person name="Zhang T."/>
            <person name="Zhou Y."/>
            <person name="He R."/>
            <person name="Meng N."/>
            <person name="Wang Y."/>
            <person name="Liu W."/>
            <person name="Liu Z."/>
            <person name="Liu J."/>
            <person name="Guo Q."/>
            <person name="Huang H."/>
            <person name="Sederoff R.R."/>
            <person name="Wang G."/>
            <person name="Qu G."/>
            <person name="Chen S."/>
        </authorList>
    </citation>
    <scope>NUCLEOTIDE SEQUENCE [LARGE SCALE GENOMIC DNA]</scope>
    <source>
        <strain evidence="1">SC-2020</strain>
    </source>
</reference>
<proteinExistence type="predicted"/>
<dbReference type="EMBL" id="JAQIZT010000001">
    <property type="protein sequence ID" value="KAJ7011747.1"/>
    <property type="molecule type" value="Genomic_DNA"/>
</dbReference>
<dbReference type="Proteomes" id="UP001164929">
    <property type="component" value="Chromosome 1"/>
</dbReference>
<comment type="caution">
    <text evidence="1">The sequence shown here is derived from an EMBL/GenBank/DDBJ whole genome shotgun (WGS) entry which is preliminary data.</text>
</comment>